<dbReference type="InterPro" id="IPR006042">
    <property type="entry name" value="Xan_ur_permease"/>
</dbReference>
<evidence type="ECO:0000256" key="7">
    <source>
        <dbReference type="ARBA" id="ARBA00023136"/>
    </source>
</evidence>
<dbReference type="Pfam" id="PF00860">
    <property type="entry name" value="Xan_ur_permease"/>
    <property type="match status" value="1"/>
</dbReference>
<name>A0A9X1WGW2_9CORY</name>
<comment type="subcellular location">
    <subcellularLocation>
        <location evidence="1">Cell membrane</location>
        <topology evidence="1">Multi-pass membrane protein</topology>
    </subcellularLocation>
</comment>
<feature type="transmembrane region" description="Helical" evidence="9">
    <location>
        <begin position="423"/>
        <end position="443"/>
    </location>
</feature>
<organism evidence="10 11">
    <name type="scientific">Corynebacterium kalidii</name>
    <dbReference type="NCBI Taxonomy" id="2931982"/>
    <lineage>
        <taxon>Bacteria</taxon>
        <taxon>Bacillati</taxon>
        <taxon>Actinomycetota</taxon>
        <taxon>Actinomycetes</taxon>
        <taxon>Mycobacteriales</taxon>
        <taxon>Corynebacteriaceae</taxon>
        <taxon>Corynebacterium</taxon>
    </lineage>
</organism>
<comment type="caution">
    <text evidence="10">The sequence shown here is derived from an EMBL/GenBank/DDBJ whole genome shotgun (WGS) entry which is preliminary data.</text>
</comment>
<feature type="transmembrane region" description="Helical" evidence="9">
    <location>
        <begin position="67"/>
        <end position="85"/>
    </location>
</feature>
<feature type="transmembrane region" description="Helical" evidence="9">
    <location>
        <begin position="40"/>
        <end position="61"/>
    </location>
</feature>
<feature type="region of interest" description="Disordered" evidence="8">
    <location>
        <begin position="449"/>
        <end position="472"/>
    </location>
</feature>
<keyword evidence="6 9" id="KW-1133">Transmembrane helix</keyword>
<keyword evidence="3" id="KW-0813">Transport</keyword>
<dbReference type="RefSeq" id="WP_244804513.1">
    <property type="nucleotide sequence ID" value="NZ_JALIEA010000013.1"/>
</dbReference>
<feature type="transmembrane region" description="Helical" evidence="9">
    <location>
        <begin position="97"/>
        <end position="116"/>
    </location>
</feature>
<evidence type="ECO:0000256" key="9">
    <source>
        <dbReference type="SAM" id="Phobius"/>
    </source>
</evidence>
<dbReference type="InterPro" id="IPR006043">
    <property type="entry name" value="NCS2"/>
</dbReference>
<dbReference type="Proteomes" id="UP001139207">
    <property type="component" value="Unassembled WGS sequence"/>
</dbReference>
<keyword evidence="7 9" id="KW-0472">Membrane</keyword>
<feature type="transmembrane region" description="Helical" evidence="9">
    <location>
        <begin position="335"/>
        <end position="354"/>
    </location>
</feature>
<accession>A0A9X1WGW2</accession>
<evidence type="ECO:0000256" key="1">
    <source>
        <dbReference type="ARBA" id="ARBA00004651"/>
    </source>
</evidence>
<keyword evidence="11" id="KW-1185">Reference proteome</keyword>
<evidence type="ECO:0000256" key="3">
    <source>
        <dbReference type="ARBA" id="ARBA00022448"/>
    </source>
</evidence>
<protein>
    <submittedName>
        <fullName evidence="10">Purine permease</fullName>
    </submittedName>
</protein>
<feature type="transmembrane region" description="Helical" evidence="9">
    <location>
        <begin position="212"/>
        <end position="230"/>
    </location>
</feature>
<feature type="transmembrane region" description="Helical" evidence="9">
    <location>
        <begin position="122"/>
        <end position="142"/>
    </location>
</feature>
<feature type="transmembrane region" description="Helical" evidence="9">
    <location>
        <begin position="250"/>
        <end position="270"/>
    </location>
</feature>
<keyword evidence="4" id="KW-1003">Cell membrane</keyword>
<feature type="transmembrane region" description="Helical" evidence="9">
    <location>
        <begin position="151"/>
        <end position="173"/>
    </location>
</feature>
<feature type="region of interest" description="Disordered" evidence="8">
    <location>
        <begin position="1"/>
        <end position="22"/>
    </location>
</feature>
<feature type="transmembrane region" description="Helical" evidence="9">
    <location>
        <begin position="360"/>
        <end position="383"/>
    </location>
</feature>
<dbReference type="AlphaFoldDB" id="A0A9X1WGW2"/>
<proteinExistence type="inferred from homology"/>
<comment type="similarity">
    <text evidence="2">Belongs to the nucleobase:cation symporter-2 (NCS2) (TC 2.A.40) family.</text>
</comment>
<keyword evidence="5 9" id="KW-0812">Transmembrane</keyword>
<evidence type="ECO:0000256" key="4">
    <source>
        <dbReference type="ARBA" id="ARBA00022475"/>
    </source>
</evidence>
<evidence type="ECO:0000256" key="2">
    <source>
        <dbReference type="ARBA" id="ARBA00008821"/>
    </source>
</evidence>
<feature type="transmembrane region" description="Helical" evidence="9">
    <location>
        <begin position="185"/>
        <end position="205"/>
    </location>
</feature>
<feature type="transmembrane region" description="Helical" evidence="9">
    <location>
        <begin position="395"/>
        <end position="417"/>
    </location>
</feature>
<evidence type="ECO:0000256" key="8">
    <source>
        <dbReference type="SAM" id="MobiDB-lite"/>
    </source>
</evidence>
<evidence type="ECO:0000313" key="11">
    <source>
        <dbReference type="Proteomes" id="UP001139207"/>
    </source>
</evidence>
<evidence type="ECO:0000256" key="6">
    <source>
        <dbReference type="ARBA" id="ARBA00022989"/>
    </source>
</evidence>
<evidence type="ECO:0000256" key="5">
    <source>
        <dbReference type="ARBA" id="ARBA00022692"/>
    </source>
</evidence>
<dbReference type="PROSITE" id="PS01116">
    <property type="entry name" value="XANTH_URACIL_PERMASE"/>
    <property type="match status" value="1"/>
</dbReference>
<dbReference type="PANTHER" id="PTHR42810">
    <property type="entry name" value="PURINE PERMEASE C1399.01C-RELATED"/>
    <property type="match status" value="1"/>
</dbReference>
<dbReference type="NCBIfam" id="TIGR03173">
    <property type="entry name" value="pbuX"/>
    <property type="match status" value="1"/>
</dbReference>
<dbReference type="GO" id="GO:0042907">
    <property type="term" value="F:xanthine transmembrane transporter activity"/>
    <property type="evidence" value="ECO:0007669"/>
    <property type="project" value="TreeGrafter"/>
</dbReference>
<dbReference type="NCBIfam" id="TIGR00801">
    <property type="entry name" value="ncs2"/>
    <property type="match status" value="1"/>
</dbReference>
<sequence>MDTGGHVPGMIGATAPDGTHPVDQRPPLARTVVLGLQHVLAMYAGAIAVPLIVGGALVAAGQFDAGHMHHLIVADLFVAGVASVVQSLGLWRFGARLPLIQGVSFVSVAPMIAIGSEHGITAIYGSVIVTGVVMMLVAPFFARIVTFFPPLVVGTVITVVGLSLLSVAAGWLFDRDAPAAEQGTGGNLLLGLGTLVTVICIHRFAPAAWRSMAVLGGIVVGTVVGVVLGAGDFSAVAEADWVGVPAPFQFGTPTFDVVSILTMVLVGLVIMTETSGDIVAVGDITGRRVTARTLADGLRADGLATVLGGVFNTFPYSAFAQNVGLVSLSRVASRYVVTAAGLILVVLGLLPKVGEVAAGIPAPVLGGAGVALFGMVAAAGIRTLSTVTWTETRSLIVGVSVAVAMLPTVFDGLYANLPPAVETVLDSGITVGAVTVILLNLLLNREGDGHRAQPSRHGTPDDVGAATSAPAR</sequence>
<dbReference type="NCBIfam" id="NF037981">
    <property type="entry name" value="NCS2_1"/>
    <property type="match status" value="1"/>
</dbReference>
<dbReference type="GO" id="GO:0005886">
    <property type="term" value="C:plasma membrane"/>
    <property type="evidence" value="ECO:0007669"/>
    <property type="project" value="UniProtKB-SubCell"/>
</dbReference>
<dbReference type="PANTHER" id="PTHR42810:SF4">
    <property type="entry name" value="URIC ACID TRANSPORTER UACT"/>
    <property type="match status" value="1"/>
</dbReference>
<dbReference type="EMBL" id="JALIEA010000013">
    <property type="protein sequence ID" value="MCJ7858774.1"/>
    <property type="molecule type" value="Genomic_DNA"/>
</dbReference>
<gene>
    <name evidence="10" type="ORF">MUN33_08590</name>
</gene>
<evidence type="ECO:0000313" key="10">
    <source>
        <dbReference type="EMBL" id="MCJ7858774.1"/>
    </source>
</evidence>
<dbReference type="InterPro" id="IPR017588">
    <property type="entry name" value="UacT-like"/>
</dbReference>
<reference evidence="10" key="1">
    <citation type="submission" date="2022-04" db="EMBL/GenBank/DDBJ databases">
        <title>Corynebacterium kalidii LD5P10.</title>
        <authorList>
            <person name="Sun J.Q."/>
        </authorList>
    </citation>
    <scope>NUCLEOTIDE SEQUENCE</scope>
    <source>
        <strain evidence="10">LD5P10</strain>
    </source>
</reference>